<gene>
    <name evidence="6" type="ORF">H7K45_02230</name>
</gene>
<reference evidence="6" key="2">
    <citation type="journal article" date="2022" name="BMC Genomics">
        <title>Comparative genome analysis of mycobacteria focusing on tRNA and non-coding RNA.</title>
        <authorList>
            <person name="Behra P.R.K."/>
            <person name="Pettersson B.M.F."/>
            <person name="Ramesh M."/>
            <person name="Das S."/>
            <person name="Dasgupta S."/>
            <person name="Kirsebom L.A."/>
        </authorList>
    </citation>
    <scope>NUCLEOTIDE SEQUENCE</scope>
    <source>
        <strain evidence="6">DSM 44838</strain>
    </source>
</reference>
<organism evidence="6 7">
    <name type="scientific">Mycobacterium yunnanensis</name>
    <dbReference type="NCBI Taxonomy" id="368477"/>
    <lineage>
        <taxon>Bacteria</taxon>
        <taxon>Bacillati</taxon>
        <taxon>Actinomycetota</taxon>
        <taxon>Actinomycetes</taxon>
        <taxon>Mycobacteriales</taxon>
        <taxon>Mycobacteriaceae</taxon>
        <taxon>Mycobacterium</taxon>
    </lineage>
</organism>
<dbReference type="Proteomes" id="UP001141629">
    <property type="component" value="Unassembled WGS sequence"/>
</dbReference>
<dbReference type="InterPro" id="IPR039556">
    <property type="entry name" value="ICL/PEPM"/>
</dbReference>
<dbReference type="PROSITE" id="PS00161">
    <property type="entry name" value="ISOCITRATE_LYASE"/>
    <property type="match status" value="1"/>
</dbReference>
<dbReference type="Pfam" id="PF00463">
    <property type="entry name" value="ICL"/>
    <property type="match status" value="2"/>
</dbReference>
<proteinExistence type="predicted"/>
<dbReference type="SUPFAM" id="SSF51621">
    <property type="entry name" value="Phosphoenolpyruvate/pyruvate domain"/>
    <property type="match status" value="1"/>
</dbReference>
<sequence length="763" mass="84556">MTMTEPDVHASTSFDDDVAATQKYFDSPRFEGIVRLYTARQVAEQRGTIECDYPVARAAAAAFYERLRELAAAQKSITTFGPYSPGQAVTIKRMGIEGIYLGGWATSAKGSISEDPGPDLASYPLSQVPDEAAGLVRALLTADRNQQYLRLKMTPKQREAAGPPVDYRPFIIADADTGHGGDPHVRNLIRRFVEAGVPGYHIEDQRPGTKKCGHQGGKVLVPSDEQIKRLNTARFQLDIMRVPGIIVARTDAEAANLIDSRADERDQPFLLGATNLKVPPYKACFLALMRSLHQQGVTDLRGHLLYALPDGEYAAADAWLARTGVAAAVSEAAASWARGEQTSVDDLFDTVESQFVDAWQADAGLETYGEAVAEMVAFREREGEPVAMTPAQWREFAKGASLYAAREKARELGVDVPWDCERAKTPEGYYQVRGGIPYAIAKSLAAAPFADVLWMETKTADLADAREFARAIRAVYPDKMMAYNLSPSFNWDTTGMTDDEMRAFPEEIGKMGFVFNFMTYGGHQIDGVAAEEFATALRQDGMLALARLQRKMRLVESPYRTPQTLVGGPRSDAALAASSGRTATTKSMGKGSTQHQHLVQTEVPKKLLEDWLALWGEHYQLDETLRVQFRPLRAGGEVLELGIYGDGEDKLANVLVDPIKDRNGRSILTVRDQNTFAEHLRQKRLMTLVHLWLINRFKADAVYYVTPTEDNVYQTEKMKSHGIFSNVHEDVGEIVVADVNQPRIDELLAPDREALMRLVRKED</sequence>
<dbReference type="CDD" id="cd00377">
    <property type="entry name" value="ICL_PEPM"/>
    <property type="match status" value="1"/>
</dbReference>
<evidence type="ECO:0000256" key="1">
    <source>
        <dbReference type="ARBA" id="ARBA00012909"/>
    </source>
</evidence>
<dbReference type="RefSeq" id="WP_263994104.1">
    <property type="nucleotide sequence ID" value="NZ_JACKVK010000001.1"/>
</dbReference>
<evidence type="ECO:0000313" key="7">
    <source>
        <dbReference type="Proteomes" id="UP001141629"/>
    </source>
</evidence>
<dbReference type="AlphaFoldDB" id="A0A9X3C1P1"/>
<dbReference type="EC" id="4.1.3.1" evidence="1"/>
<reference evidence="6" key="1">
    <citation type="submission" date="2020-07" db="EMBL/GenBank/DDBJ databases">
        <authorList>
            <person name="Pettersson B.M.F."/>
            <person name="Behra P.R.K."/>
            <person name="Ramesh M."/>
            <person name="Das S."/>
            <person name="Dasgupta S."/>
            <person name="Kirsebom L.A."/>
        </authorList>
    </citation>
    <scope>NUCLEOTIDE SEQUENCE</scope>
    <source>
        <strain evidence="6">DSM 44838</strain>
    </source>
</reference>
<dbReference type="Gene3D" id="1.10.10.850">
    <property type="match status" value="1"/>
</dbReference>
<dbReference type="EMBL" id="JACKVK010000001">
    <property type="protein sequence ID" value="MCV7419347.1"/>
    <property type="molecule type" value="Genomic_DNA"/>
</dbReference>
<dbReference type="InterPro" id="IPR015813">
    <property type="entry name" value="Pyrv/PenolPyrv_kinase-like_dom"/>
</dbReference>
<evidence type="ECO:0000256" key="3">
    <source>
        <dbReference type="ARBA" id="ARBA00023531"/>
    </source>
</evidence>
<comment type="catalytic activity">
    <reaction evidence="3">
        <text>D-threo-isocitrate = glyoxylate + succinate</text>
        <dbReference type="Rhea" id="RHEA:13245"/>
        <dbReference type="ChEBI" id="CHEBI:15562"/>
        <dbReference type="ChEBI" id="CHEBI:30031"/>
        <dbReference type="ChEBI" id="CHEBI:36655"/>
        <dbReference type="EC" id="4.1.3.1"/>
    </reaction>
</comment>
<name>A0A9X3C1P1_9MYCO</name>
<dbReference type="GO" id="GO:0004451">
    <property type="term" value="F:isocitrate lyase activity"/>
    <property type="evidence" value="ECO:0007669"/>
    <property type="project" value="UniProtKB-EC"/>
</dbReference>
<accession>A0A9X3C1P1</accession>
<evidence type="ECO:0000256" key="2">
    <source>
        <dbReference type="ARBA" id="ARBA00023239"/>
    </source>
</evidence>
<dbReference type="GO" id="GO:0019752">
    <property type="term" value="P:carboxylic acid metabolic process"/>
    <property type="evidence" value="ECO:0007669"/>
    <property type="project" value="InterPro"/>
</dbReference>
<keyword evidence="7" id="KW-1185">Reference proteome</keyword>
<dbReference type="InterPro" id="IPR018523">
    <property type="entry name" value="Isocitrate_lyase_ph_CS"/>
</dbReference>
<evidence type="ECO:0000256" key="4">
    <source>
        <dbReference type="ARBA" id="ARBA00031022"/>
    </source>
</evidence>
<evidence type="ECO:0000256" key="5">
    <source>
        <dbReference type="ARBA" id="ARBA00031921"/>
    </source>
</evidence>
<comment type="caution">
    <text evidence="6">The sequence shown here is derived from an EMBL/GenBank/DDBJ whole genome shotgun (WGS) entry which is preliminary data.</text>
</comment>
<dbReference type="InterPro" id="IPR040442">
    <property type="entry name" value="Pyrv_kinase-like_dom_sf"/>
</dbReference>
<dbReference type="PANTHER" id="PTHR21631">
    <property type="entry name" value="ISOCITRATE LYASE/MALATE SYNTHASE"/>
    <property type="match status" value="1"/>
</dbReference>
<dbReference type="InterPro" id="IPR006254">
    <property type="entry name" value="Isocitrate_lyase"/>
</dbReference>
<protein>
    <recommendedName>
        <fullName evidence="1">isocitrate lyase</fullName>
        <ecNumber evidence="1">4.1.3.1</ecNumber>
    </recommendedName>
    <alternativeName>
        <fullName evidence="4">Isocitrase</fullName>
    </alternativeName>
    <alternativeName>
        <fullName evidence="5">Isocitratase</fullName>
    </alternativeName>
</protein>
<dbReference type="Gene3D" id="3.20.20.60">
    <property type="entry name" value="Phosphoenolpyruvate-binding domains"/>
    <property type="match status" value="1"/>
</dbReference>
<keyword evidence="2 6" id="KW-0456">Lyase</keyword>
<evidence type="ECO:0000313" key="6">
    <source>
        <dbReference type="EMBL" id="MCV7419347.1"/>
    </source>
</evidence>
<dbReference type="PANTHER" id="PTHR21631:SF3">
    <property type="entry name" value="BIFUNCTIONAL GLYOXYLATE CYCLE PROTEIN"/>
    <property type="match status" value="1"/>
</dbReference>